<dbReference type="RefSeq" id="WP_382224279.1">
    <property type="nucleotide sequence ID" value="NZ_JBHTCA010000010.1"/>
</dbReference>
<dbReference type="Gene3D" id="3.40.50.300">
    <property type="entry name" value="P-loop containing nucleotide triphosphate hydrolases"/>
    <property type="match status" value="1"/>
</dbReference>
<evidence type="ECO:0000256" key="1">
    <source>
        <dbReference type="ARBA" id="ARBA00022741"/>
    </source>
</evidence>
<dbReference type="GO" id="GO:0004527">
    <property type="term" value="F:exonuclease activity"/>
    <property type="evidence" value="ECO:0007669"/>
    <property type="project" value="UniProtKB-KW"/>
</dbReference>
<sequence length="315" mass="35696">MKIRKGQVRVFHTNHWQGQRQKGAHWGGDLPSPDAQATLERVKVTLEQAGWDFSPSHTKILMLTHRLLASQQGYSNLAATFRFNDAFTKKEHDHIAFFVDQLEPACDAFIARRYGAMFEALGGTTPQMRSHSDKTIWHDAMTQLVALREGGTVGQVVEHLRAQRKPRLPDAVEKRERELRDFDKAAGIEMPRVLEELEELRDVAYSEVKALRRYLDGHSPFETKHGVKGAEFENVLVVVGRGWNQYNFGEMLELAGVEAVPAAKEEAFERNRNLFYVACSRPQKRLAILFTQLLSPGAMATLENWFEADAVTPAP</sequence>
<keyword evidence="2" id="KW-0378">Hydrolase</keyword>
<evidence type="ECO:0000256" key="4">
    <source>
        <dbReference type="ARBA" id="ARBA00022840"/>
    </source>
</evidence>
<keyword evidence="6" id="KW-0269">Exonuclease</keyword>
<name>A0ABW2QKL5_9BURK</name>
<keyword evidence="4" id="KW-0067">ATP-binding</keyword>
<dbReference type="EMBL" id="JBHTCA010000010">
    <property type="protein sequence ID" value="MFC7409939.1"/>
    <property type="molecule type" value="Genomic_DNA"/>
</dbReference>
<dbReference type="InterPro" id="IPR027417">
    <property type="entry name" value="P-loop_NTPase"/>
</dbReference>
<dbReference type="Pfam" id="PF13361">
    <property type="entry name" value="UvrD_C"/>
    <property type="match status" value="1"/>
</dbReference>
<evidence type="ECO:0000256" key="3">
    <source>
        <dbReference type="ARBA" id="ARBA00022806"/>
    </source>
</evidence>
<evidence type="ECO:0000313" key="6">
    <source>
        <dbReference type="EMBL" id="MFC7409939.1"/>
    </source>
</evidence>
<reference evidence="7" key="1">
    <citation type="journal article" date="2019" name="Int. J. Syst. Evol. Microbiol.">
        <title>The Global Catalogue of Microorganisms (GCM) 10K type strain sequencing project: providing services to taxonomists for standard genome sequencing and annotation.</title>
        <authorList>
            <consortium name="The Broad Institute Genomics Platform"/>
            <consortium name="The Broad Institute Genome Sequencing Center for Infectious Disease"/>
            <person name="Wu L."/>
            <person name="Ma J."/>
        </authorList>
    </citation>
    <scope>NUCLEOTIDE SEQUENCE [LARGE SCALE GENOMIC DNA]</scope>
    <source>
        <strain evidence="7">CGMCC 1.12371</strain>
    </source>
</reference>
<proteinExistence type="predicted"/>
<dbReference type="Proteomes" id="UP001596501">
    <property type="component" value="Unassembled WGS sequence"/>
</dbReference>
<keyword evidence="6" id="KW-0540">Nuclease</keyword>
<feature type="domain" description="UvrD-like helicase C-terminal" evidence="5">
    <location>
        <begin position="178"/>
        <end position="291"/>
    </location>
</feature>
<keyword evidence="3" id="KW-0347">Helicase</keyword>
<evidence type="ECO:0000313" key="7">
    <source>
        <dbReference type="Proteomes" id="UP001596501"/>
    </source>
</evidence>
<accession>A0ABW2QKL5</accession>
<organism evidence="6 7">
    <name type="scientific">Hydrogenophaga atypica</name>
    <dbReference type="NCBI Taxonomy" id="249409"/>
    <lineage>
        <taxon>Bacteria</taxon>
        <taxon>Pseudomonadati</taxon>
        <taxon>Pseudomonadota</taxon>
        <taxon>Betaproteobacteria</taxon>
        <taxon>Burkholderiales</taxon>
        <taxon>Comamonadaceae</taxon>
        <taxon>Hydrogenophaga</taxon>
    </lineage>
</organism>
<evidence type="ECO:0000256" key="2">
    <source>
        <dbReference type="ARBA" id="ARBA00022801"/>
    </source>
</evidence>
<evidence type="ECO:0000259" key="5">
    <source>
        <dbReference type="Pfam" id="PF13361"/>
    </source>
</evidence>
<comment type="caution">
    <text evidence="6">The sequence shown here is derived from an EMBL/GenBank/DDBJ whole genome shotgun (WGS) entry which is preliminary data.</text>
</comment>
<gene>
    <name evidence="6" type="ORF">ACFQPB_13805</name>
</gene>
<dbReference type="SUPFAM" id="SSF52540">
    <property type="entry name" value="P-loop containing nucleoside triphosphate hydrolases"/>
    <property type="match status" value="1"/>
</dbReference>
<protein>
    <submittedName>
        <fullName evidence="6">3'-5' exonuclease</fullName>
    </submittedName>
</protein>
<dbReference type="InterPro" id="IPR014017">
    <property type="entry name" value="DNA_helicase_UvrD-like_C"/>
</dbReference>
<keyword evidence="7" id="KW-1185">Reference proteome</keyword>
<keyword evidence="1" id="KW-0547">Nucleotide-binding</keyword>